<feature type="region of interest" description="Disordered" evidence="1">
    <location>
        <begin position="133"/>
        <end position="159"/>
    </location>
</feature>
<reference evidence="2 3" key="1">
    <citation type="submission" date="2019-01" db="EMBL/GenBank/DDBJ databases">
        <title>Draft Genome and Complete Hox-Cluster Characterization of the Sterlet Sturgeon (Acipenser ruthenus).</title>
        <authorList>
            <person name="Wei Q."/>
        </authorList>
    </citation>
    <scope>NUCLEOTIDE SEQUENCE [LARGE SCALE GENOMIC DNA]</scope>
    <source>
        <strain evidence="2">WHYD16114868_AA</strain>
        <tissue evidence="2">Blood</tissue>
    </source>
</reference>
<dbReference type="EMBL" id="SCEB01000141">
    <property type="protein sequence ID" value="RXN00700.1"/>
    <property type="molecule type" value="Genomic_DNA"/>
</dbReference>
<evidence type="ECO:0000313" key="2">
    <source>
        <dbReference type="EMBL" id="RXN00700.1"/>
    </source>
</evidence>
<accession>A0A662YW02</accession>
<sequence length="159" mass="17726">MQLAQPLMGRLPKHPNPVRHHFKYDPGKDSSQCQIQNCKVTITGNHAANLERQVQQFHSKYFKAFCEEKAGKRKAEESLSGGPSKKVAGQRQQTLDCLLAKLHDSSSGSSNQLIIQNSMEFILPILLPALNHPGTVQPQRDRGIRRAPPGHPPAVTHYH</sequence>
<comment type="caution">
    <text evidence="2">The sequence shown here is derived from an EMBL/GenBank/DDBJ whole genome shotgun (WGS) entry which is preliminary data.</text>
</comment>
<name>A0A662YW02_ACIRT</name>
<keyword evidence="3" id="KW-1185">Reference proteome</keyword>
<evidence type="ECO:0000256" key="1">
    <source>
        <dbReference type="SAM" id="MobiDB-lite"/>
    </source>
</evidence>
<dbReference type="Proteomes" id="UP000289886">
    <property type="component" value="Unassembled WGS sequence"/>
</dbReference>
<evidence type="ECO:0000313" key="3">
    <source>
        <dbReference type="Proteomes" id="UP000289886"/>
    </source>
</evidence>
<organism evidence="2 3">
    <name type="scientific">Acipenser ruthenus</name>
    <name type="common">Sterlet sturgeon</name>
    <dbReference type="NCBI Taxonomy" id="7906"/>
    <lineage>
        <taxon>Eukaryota</taxon>
        <taxon>Metazoa</taxon>
        <taxon>Chordata</taxon>
        <taxon>Craniata</taxon>
        <taxon>Vertebrata</taxon>
        <taxon>Euteleostomi</taxon>
        <taxon>Actinopterygii</taxon>
        <taxon>Chondrostei</taxon>
        <taxon>Acipenseriformes</taxon>
        <taxon>Acipenseridae</taxon>
        <taxon>Acipenser</taxon>
    </lineage>
</organism>
<proteinExistence type="predicted"/>
<protein>
    <submittedName>
        <fullName evidence="2">Uncharacterized protein</fullName>
    </submittedName>
</protein>
<gene>
    <name evidence="2" type="ORF">EOD39_8879</name>
</gene>
<dbReference type="AlphaFoldDB" id="A0A662YW02"/>